<dbReference type="GO" id="GO:0005739">
    <property type="term" value="C:mitochondrion"/>
    <property type="evidence" value="ECO:0007669"/>
    <property type="project" value="InterPro"/>
</dbReference>
<evidence type="ECO:0000256" key="1">
    <source>
        <dbReference type="SAM" id="MobiDB-lite"/>
    </source>
</evidence>
<dbReference type="OrthoDB" id="2120038at2759"/>
<feature type="compositionally biased region" description="Basic and acidic residues" evidence="1">
    <location>
        <begin position="182"/>
        <end position="199"/>
    </location>
</feature>
<proteinExistence type="predicted"/>
<keyword evidence="2" id="KW-0830">Ubiquinone</keyword>
<dbReference type="AlphaFoldDB" id="A0A2J5HEQ7"/>
<keyword evidence="3" id="KW-1185">Reference proteome</keyword>
<organism evidence="2 3">
    <name type="scientific">Aspergillus taichungensis</name>
    <dbReference type="NCBI Taxonomy" id="482145"/>
    <lineage>
        <taxon>Eukaryota</taxon>
        <taxon>Fungi</taxon>
        <taxon>Dikarya</taxon>
        <taxon>Ascomycota</taxon>
        <taxon>Pezizomycotina</taxon>
        <taxon>Eurotiomycetes</taxon>
        <taxon>Eurotiomycetidae</taxon>
        <taxon>Eurotiales</taxon>
        <taxon>Aspergillaceae</taxon>
        <taxon>Aspergillus</taxon>
        <taxon>Aspergillus subgen. Circumdati</taxon>
    </lineage>
</organism>
<dbReference type="PANTHER" id="PTHR42100">
    <property type="entry name" value="OXIDOREDUCTASE 178 KDA SUBUNIT, PUTATIVE (AFU_ORTHOLOGUE AFUA_8G04320)-RELATED"/>
    <property type="match status" value="1"/>
</dbReference>
<feature type="region of interest" description="Disordered" evidence="1">
    <location>
        <begin position="182"/>
        <end position="205"/>
    </location>
</feature>
<gene>
    <name evidence="2" type="ORF">BDW42DRAFT_180844</name>
</gene>
<accession>A0A2J5HEQ7</accession>
<reference evidence="3" key="1">
    <citation type="submission" date="2017-12" db="EMBL/GenBank/DDBJ databases">
        <authorList>
            <consortium name="DOE Joint Genome Institute"/>
            <person name="Mondo S.J."/>
            <person name="Kjaerbolling I."/>
            <person name="Vesth T.C."/>
            <person name="Frisvad J.C."/>
            <person name="Nybo J.L."/>
            <person name="Theobald S."/>
            <person name="Kuo A."/>
            <person name="Bowyer P."/>
            <person name="Matsuda Y."/>
            <person name="Lyhne E.K."/>
            <person name="Kogle M.E."/>
            <person name="Clum A."/>
            <person name="Lipzen A."/>
            <person name="Salamov A."/>
            <person name="Ngan C.Y."/>
            <person name="Daum C."/>
            <person name="Chiniquy J."/>
            <person name="Barry K."/>
            <person name="LaButti K."/>
            <person name="Haridas S."/>
            <person name="Simmons B.A."/>
            <person name="Magnuson J.K."/>
            <person name="Mortensen U.H."/>
            <person name="Larsen T.O."/>
            <person name="Grigoriev I.V."/>
            <person name="Baker S.E."/>
            <person name="Andersen M.R."/>
            <person name="Nordberg H.P."/>
            <person name="Cantor M.N."/>
            <person name="Hua S.X."/>
        </authorList>
    </citation>
    <scope>NUCLEOTIDE SEQUENCE [LARGE SCALE GENOMIC DNA]</scope>
    <source>
        <strain evidence="3">IBT 19404</strain>
    </source>
</reference>
<protein>
    <submittedName>
        <fullName evidence="2">Putative NADH-ubiquinone oxidoreductase 178 kDa subunit</fullName>
    </submittedName>
</protein>
<sequence length="205" mass="23151">MDREPSQSSNRRRPIITQFSRPPLFTLPSLPLLPQLQNMFLARRSVASTRLLLRNQQPRRLGSHAAHAEPVNEGVGRSFYVTIGSIASGLVLYRLSQSDSPSWITNLIEKWTPSEQLFEQRNAIHTVAMEKAANDRHLFGSQGPREFYDLKQQEVSFHPGPPYNNIAGAAPDLSHVRAHYEQEHKAQEEARASRAKDGKAVSLYD</sequence>
<dbReference type="Proteomes" id="UP000235023">
    <property type="component" value="Unassembled WGS sequence"/>
</dbReference>
<evidence type="ECO:0000313" key="2">
    <source>
        <dbReference type="EMBL" id="PLN75362.1"/>
    </source>
</evidence>
<name>A0A2J5HEQ7_9EURO</name>
<dbReference type="PANTHER" id="PTHR42100:SF1">
    <property type="entry name" value="OXIDOREDUCTASE 178 KDA SUBUNIT, PUTATIVE (AFU_ORTHOLOGUE AFUA_8G04320)-RELATED"/>
    <property type="match status" value="1"/>
</dbReference>
<evidence type="ECO:0000313" key="3">
    <source>
        <dbReference type="Proteomes" id="UP000235023"/>
    </source>
</evidence>
<dbReference type="InterPro" id="IPR034444">
    <property type="entry name" value="Nuo17.8"/>
</dbReference>
<dbReference type="EMBL" id="KZ559652">
    <property type="protein sequence ID" value="PLN75362.1"/>
    <property type="molecule type" value="Genomic_DNA"/>
</dbReference>